<dbReference type="Gene3D" id="1.10.220.160">
    <property type="match status" value="1"/>
</dbReference>
<dbReference type="VEuPathDB" id="TriTrypDB:TcIL3000_8_6370"/>
<dbReference type="PANTHER" id="PTHR12197">
    <property type="entry name" value="HISTONE-LYSINE N-METHYLTRANSFERASE SMYD"/>
    <property type="match status" value="1"/>
</dbReference>
<name>G0USP7_TRYCI</name>
<dbReference type="GO" id="GO:0005634">
    <property type="term" value="C:nucleus"/>
    <property type="evidence" value="ECO:0007669"/>
    <property type="project" value="TreeGrafter"/>
</dbReference>
<dbReference type="Pfam" id="PF00856">
    <property type="entry name" value="SET"/>
    <property type="match status" value="1"/>
</dbReference>
<dbReference type="Gene3D" id="6.10.140.2220">
    <property type="match status" value="1"/>
</dbReference>
<dbReference type="InterPro" id="IPR001214">
    <property type="entry name" value="SET_dom"/>
</dbReference>
<dbReference type="PANTHER" id="PTHR12197:SF297">
    <property type="entry name" value="SET DOMAIN-CONTAINING PROTEIN"/>
    <property type="match status" value="1"/>
</dbReference>
<dbReference type="AlphaFoldDB" id="G0USP7"/>
<dbReference type="InterPro" id="IPR046341">
    <property type="entry name" value="SET_dom_sf"/>
</dbReference>
<organism evidence="2">
    <name type="scientific">Trypanosoma congolense (strain IL3000)</name>
    <dbReference type="NCBI Taxonomy" id="1068625"/>
    <lineage>
        <taxon>Eukaryota</taxon>
        <taxon>Discoba</taxon>
        <taxon>Euglenozoa</taxon>
        <taxon>Kinetoplastea</taxon>
        <taxon>Metakinetoplastina</taxon>
        <taxon>Trypanosomatida</taxon>
        <taxon>Trypanosomatidae</taxon>
        <taxon>Trypanosoma</taxon>
        <taxon>Nannomonas</taxon>
    </lineage>
</organism>
<protein>
    <recommendedName>
        <fullName evidence="1">SET domain-containing protein</fullName>
    </recommendedName>
</protein>
<evidence type="ECO:0000313" key="2">
    <source>
        <dbReference type="EMBL" id="CCC92410.1"/>
    </source>
</evidence>
<sequence>MAKGPASTAVALKRHCHHVIEALGPRTPPEAFLFRGNAYMALGQPYFALADYNIAAQVLQLSGQHQRRCHESLRFFPAHQVGTYPFDNSHLHIHVHPYLSENCEVRHVGTIAGRGIVARENLKQGTVVVRRSEPWLRYPTADGLCALCAKPLPERFFTCTNPQCHEEYCSRDCRTMALSLYHSRTCRIGGLQAIELDLYTQMKSTEAASDRNSAAAQLLMLRVLAVSLQQQIVPSALSEVRILSGRLLFDPTALAGHLLTIYERFTRACCTSTSIPYEEMIGVLARVTANCFHRDTYVELNLPRSMLNHSCDANVAEDGETGEMRTTQDVGREAELTINYFPHLKGLSYTERSRELDRRGFVCHCLRCVRKK</sequence>
<dbReference type="PROSITE" id="PS50280">
    <property type="entry name" value="SET"/>
    <property type="match status" value="1"/>
</dbReference>
<feature type="domain" description="SET" evidence="1">
    <location>
        <begin position="101"/>
        <end position="341"/>
    </location>
</feature>
<accession>G0USP7</accession>
<evidence type="ECO:0000259" key="1">
    <source>
        <dbReference type="PROSITE" id="PS50280"/>
    </source>
</evidence>
<dbReference type="EMBL" id="HE575321">
    <property type="protein sequence ID" value="CCC92410.1"/>
    <property type="molecule type" value="Genomic_DNA"/>
</dbReference>
<dbReference type="InterPro" id="IPR050869">
    <property type="entry name" value="H3K4_H4K5_MeTrfase"/>
</dbReference>
<dbReference type="Gene3D" id="2.170.270.10">
    <property type="entry name" value="SET domain"/>
    <property type="match status" value="1"/>
</dbReference>
<dbReference type="SUPFAM" id="SSF82199">
    <property type="entry name" value="SET domain"/>
    <property type="match status" value="1"/>
</dbReference>
<gene>
    <name evidence="2" type="ORF">TCIL3000_8_6370</name>
</gene>
<reference evidence="2" key="1">
    <citation type="journal article" date="2012" name="Proc. Natl. Acad. Sci. U.S.A.">
        <title>Antigenic diversity is generated by distinct evolutionary mechanisms in African trypanosome species.</title>
        <authorList>
            <person name="Jackson A.P."/>
            <person name="Berry A."/>
            <person name="Aslett M."/>
            <person name="Allison H.C."/>
            <person name="Burton P."/>
            <person name="Vavrova-Anderson J."/>
            <person name="Brown R."/>
            <person name="Browne H."/>
            <person name="Corton N."/>
            <person name="Hauser H."/>
            <person name="Gamble J."/>
            <person name="Gilderthorp R."/>
            <person name="Marcello L."/>
            <person name="McQuillan J."/>
            <person name="Otto T.D."/>
            <person name="Quail M.A."/>
            <person name="Sanders M.J."/>
            <person name="van Tonder A."/>
            <person name="Ginger M.L."/>
            <person name="Field M.C."/>
            <person name="Barry J.D."/>
            <person name="Hertz-Fowler C."/>
            <person name="Berriman M."/>
        </authorList>
    </citation>
    <scope>NUCLEOTIDE SEQUENCE</scope>
    <source>
        <strain evidence="2">IL3000</strain>
    </source>
</reference>
<proteinExistence type="predicted"/>